<organism evidence="14 15">
    <name type="scientific">Candidatus Yanofskybacteria bacterium RIFCSPHIGHO2_01_FULL_41_53</name>
    <dbReference type="NCBI Taxonomy" id="1802663"/>
    <lineage>
        <taxon>Bacteria</taxon>
        <taxon>Candidatus Yanofskyibacteriota</taxon>
    </lineage>
</organism>
<evidence type="ECO:0000313" key="14">
    <source>
        <dbReference type="EMBL" id="OGM99660.1"/>
    </source>
</evidence>
<keyword evidence="8 12" id="KW-0862">Zinc</keyword>
<dbReference type="GO" id="GO:0005886">
    <property type="term" value="C:plasma membrane"/>
    <property type="evidence" value="ECO:0007669"/>
    <property type="project" value="UniProtKB-SubCell"/>
</dbReference>
<dbReference type="Pfam" id="PF01435">
    <property type="entry name" value="Peptidase_M48"/>
    <property type="match status" value="1"/>
</dbReference>
<keyword evidence="4 12" id="KW-0645">Protease</keyword>
<dbReference type="GO" id="GO:0006508">
    <property type="term" value="P:proteolysis"/>
    <property type="evidence" value="ECO:0007669"/>
    <property type="project" value="UniProtKB-KW"/>
</dbReference>
<feature type="binding site" evidence="12">
    <location>
        <position position="233"/>
    </location>
    <ligand>
        <name>Zn(2+)</name>
        <dbReference type="ChEBI" id="CHEBI:29105"/>
        <note>catalytic</note>
    </ligand>
</feature>
<feature type="active site" evidence="12">
    <location>
        <position position="155"/>
    </location>
</feature>
<comment type="subcellular location">
    <subcellularLocation>
        <location evidence="1 12">Cell membrane</location>
        <topology evidence="1 12">Multi-pass membrane protein</topology>
    </subcellularLocation>
</comment>
<dbReference type="InterPro" id="IPR001915">
    <property type="entry name" value="Peptidase_M48"/>
</dbReference>
<evidence type="ECO:0000256" key="8">
    <source>
        <dbReference type="ARBA" id="ARBA00022833"/>
    </source>
</evidence>
<evidence type="ECO:0000256" key="10">
    <source>
        <dbReference type="ARBA" id="ARBA00023049"/>
    </source>
</evidence>
<evidence type="ECO:0000256" key="6">
    <source>
        <dbReference type="ARBA" id="ARBA00022723"/>
    </source>
</evidence>
<dbReference type="InterPro" id="IPR050083">
    <property type="entry name" value="HtpX_protease"/>
</dbReference>
<proteinExistence type="inferred from homology"/>
<feature type="transmembrane region" description="Helical" evidence="12">
    <location>
        <begin position="53"/>
        <end position="70"/>
    </location>
</feature>
<feature type="domain" description="Peptidase M48" evidence="13">
    <location>
        <begin position="90"/>
        <end position="309"/>
    </location>
</feature>
<reference evidence="14 15" key="1">
    <citation type="journal article" date="2016" name="Nat. Commun.">
        <title>Thousands of microbial genomes shed light on interconnected biogeochemical processes in an aquifer system.</title>
        <authorList>
            <person name="Anantharaman K."/>
            <person name="Brown C.T."/>
            <person name="Hug L.A."/>
            <person name="Sharon I."/>
            <person name="Castelle C.J."/>
            <person name="Probst A.J."/>
            <person name="Thomas B.C."/>
            <person name="Singh A."/>
            <person name="Wilkins M.J."/>
            <person name="Karaoz U."/>
            <person name="Brodie E.L."/>
            <person name="Williams K.H."/>
            <person name="Hubbard S.S."/>
            <person name="Banfield J.F."/>
        </authorList>
    </citation>
    <scope>NUCLEOTIDE SEQUENCE [LARGE SCALE GENOMIC DNA]</scope>
</reference>
<dbReference type="HAMAP" id="MF_00188">
    <property type="entry name" value="Pept_M48_protease_HtpX"/>
    <property type="match status" value="1"/>
</dbReference>
<feature type="transmembrane region" description="Helical" evidence="12">
    <location>
        <begin position="205"/>
        <end position="228"/>
    </location>
</feature>
<evidence type="ECO:0000256" key="9">
    <source>
        <dbReference type="ARBA" id="ARBA00022989"/>
    </source>
</evidence>
<evidence type="ECO:0000256" key="7">
    <source>
        <dbReference type="ARBA" id="ARBA00022801"/>
    </source>
</evidence>
<keyword evidence="11 12" id="KW-0472">Membrane</keyword>
<dbReference type="GO" id="GO:0004222">
    <property type="term" value="F:metalloendopeptidase activity"/>
    <property type="evidence" value="ECO:0007669"/>
    <property type="project" value="UniProtKB-UniRule"/>
</dbReference>
<keyword evidence="10 12" id="KW-0482">Metalloprotease</keyword>
<dbReference type="Proteomes" id="UP000177117">
    <property type="component" value="Unassembled WGS sequence"/>
</dbReference>
<evidence type="ECO:0000256" key="2">
    <source>
        <dbReference type="ARBA" id="ARBA00009779"/>
    </source>
</evidence>
<keyword evidence="6 12" id="KW-0479">Metal-binding</keyword>
<gene>
    <name evidence="12" type="primary">htpX</name>
    <name evidence="14" type="ORF">A2650_03040</name>
</gene>
<evidence type="ECO:0000256" key="1">
    <source>
        <dbReference type="ARBA" id="ARBA00004651"/>
    </source>
</evidence>
<feature type="binding site" evidence="12">
    <location>
        <position position="154"/>
    </location>
    <ligand>
        <name>Zn(2+)</name>
        <dbReference type="ChEBI" id="CHEBI:29105"/>
        <note>catalytic</note>
    </ligand>
</feature>
<evidence type="ECO:0000256" key="12">
    <source>
        <dbReference type="HAMAP-Rule" id="MF_00188"/>
    </source>
</evidence>
<sequence>MNSKESLIKYKVANLYQQKDANIRKTWLLLTGFFLFIIAFGWLISYVWQAPEILYFAVFLSIIMNLVAYWKSDSIALAMSRARAISREGNEYIYRMIENLSITAGLPAPRIYLIDSPQINAFATGRDPKHAAVAVTTGAIQKLQNEELEGVLAHELSHIGNRDILVSTIVVVMAGLISILSDIILRATFHGSFGGDRDNRGGGGTVLLIGLFAAILAPIAAIIIQLAVSRKRELLADASGALLTRYPEGLARALEKIGNDQAPMRFAHNGTAHLFISNPFKGKEAINWFAKLFSTHPPLEERVRILRGMRI</sequence>
<evidence type="ECO:0000259" key="13">
    <source>
        <dbReference type="Pfam" id="PF01435"/>
    </source>
</evidence>
<accession>A0A1F8EFN7</accession>
<dbReference type="PANTHER" id="PTHR43221">
    <property type="entry name" value="PROTEASE HTPX"/>
    <property type="match status" value="1"/>
</dbReference>
<comment type="caution">
    <text evidence="14">The sequence shown here is derived from an EMBL/GenBank/DDBJ whole genome shotgun (WGS) entry which is preliminary data.</text>
</comment>
<dbReference type="CDD" id="cd07340">
    <property type="entry name" value="M48B_Htpx_like"/>
    <property type="match status" value="1"/>
</dbReference>
<dbReference type="EMBL" id="MGJD01000038">
    <property type="protein sequence ID" value="OGM99660.1"/>
    <property type="molecule type" value="Genomic_DNA"/>
</dbReference>
<keyword evidence="7 12" id="KW-0378">Hydrolase</keyword>
<name>A0A1F8EFN7_9BACT</name>
<dbReference type="GO" id="GO:0008270">
    <property type="term" value="F:zinc ion binding"/>
    <property type="evidence" value="ECO:0007669"/>
    <property type="project" value="UniProtKB-UniRule"/>
</dbReference>
<keyword evidence="9 12" id="KW-1133">Transmembrane helix</keyword>
<feature type="binding site" evidence="12">
    <location>
        <position position="158"/>
    </location>
    <ligand>
        <name>Zn(2+)</name>
        <dbReference type="ChEBI" id="CHEBI:29105"/>
        <note>catalytic</note>
    </ligand>
</feature>
<evidence type="ECO:0000256" key="4">
    <source>
        <dbReference type="ARBA" id="ARBA00022670"/>
    </source>
</evidence>
<protein>
    <recommendedName>
        <fullName evidence="12">Protease HtpX homolog</fullName>
        <ecNumber evidence="12">3.4.24.-</ecNumber>
    </recommendedName>
</protein>
<dbReference type="InterPro" id="IPR022919">
    <property type="entry name" value="Pept_M48_protease_HtpX"/>
</dbReference>
<feature type="transmembrane region" description="Helical" evidence="12">
    <location>
        <begin position="164"/>
        <end position="185"/>
    </location>
</feature>
<evidence type="ECO:0000256" key="11">
    <source>
        <dbReference type="ARBA" id="ARBA00023136"/>
    </source>
</evidence>
<comment type="cofactor">
    <cofactor evidence="12">
        <name>Zn(2+)</name>
        <dbReference type="ChEBI" id="CHEBI:29105"/>
    </cofactor>
    <text evidence="12">Binds 1 zinc ion per subunit.</text>
</comment>
<dbReference type="EC" id="3.4.24.-" evidence="12"/>
<dbReference type="Gene3D" id="3.30.2010.10">
    <property type="entry name" value="Metalloproteases ('zincins'), catalytic domain"/>
    <property type="match status" value="1"/>
</dbReference>
<dbReference type="AlphaFoldDB" id="A0A1F8EFN7"/>
<keyword evidence="5 12" id="KW-0812">Transmembrane</keyword>
<evidence type="ECO:0000256" key="5">
    <source>
        <dbReference type="ARBA" id="ARBA00022692"/>
    </source>
</evidence>
<comment type="similarity">
    <text evidence="2 12">Belongs to the peptidase M48B family.</text>
</comment>
<evidence type="ECO:0000313" key="15">
    <source>
        <dbReference type="Proteomes" id="UP000177117"/>
    </source>
</evidence>
<feature type="transmembrane region" description="Helical" evidence="12">
    <location>
        <begin position="27"/>
        <end position="47"/>
    </location>
</feature>
<keyword evidence="3 12" id="KW-1003">Cell membrane</keyword>
<dbReference type="PANTHER" id="PTHR43221:SF1">
    <property type="entry name" value="PROTEASE HTPX"/>
    <property type="match status" value="1"/>
</dbReference>
<evidence type="ECO:0000256" key="3">
    <source>
        <dbReference type="ARBA" id="ARBA00022475"/>
    </source>
</evidence>